<sequence>MAPRNFLVFIPSSGRTVRLEDALATWQVTEDNIVMVRSMNELVVMDQVAPEFTLDSATSEGLYNTKLKTFTNPKTKKPISFSEFVARKFVDFSNVTVQDFKTRRMITLEEALEQNIVDRETGQMVHPETKKPVSFFEASVLGWIVWETTVVTQTGQLTLAQAIRGLSFDQKGTFATHCCKVSMGCMKRFVIML</sequence>
<dbReference type="Gene3D" id="3.90.1290.10">
    <property type="entry name" value="Plakin repeat"/>
    <property type="match status" value="1"/>
</dbReference>
<reference evidence="1" key="1">
    <citation type="submission" date="2020-03" db="EMBL/GenBank/DDBJ databases">
        <title>A transcriptome and proteome of the tick Rhipicephalus microplus shaped by the genetic composition of its hosts and developmental stage.</title>
        <authorList>
            <person name="Garcia G.R."/>
            <person name="Ribeiro J.M.C."/>
            <person name="Maruyama S.R."/>
            <person name="Gardinasse L.G."/>
            <person name="Nelson K."/>
            <person name="Ferreira B.R."/>
            <person name="Andrade T.G."/>
            <person name="Santos I.K.F.M."/>
        </authorList>
    </citation>
    <scope>NUCLEOTIDE SEQUENCE</scope>
    <source>
        <strain evidence="1">NSGR</strain>
        <tissue evidence="1">Salivary glands</tissue>
    </source>
</reference>
<dbReference type="SUPFAM" id="SSF75399">
    <property type="entry name" value="Plakin repeat"/>
    <property type="match status" value="1"/>
</dbReference>
<evidence type="ECO:0000313" key="1">
    <source>
        <dbReference type="EMBL" id="NIE42298.1"/>
    </source>
</evidence>
<dbReference type="InterPro" id="IPR035915">
    <property type="entry name" value="Plakin_repeat_sf"/>
</dbReference>
<organism evidence="1">
    <name type="scientific">Rhipicephalus microplus</name>
    <name type="common">Cattle tick</name>
    <name type="synonym">Boophilus microplus</name>
    <dbReference type="NCBI Taxonomy" id="6941"/>
    <lineage>
        <taxon>Eukaryota</taxon>
        <taxon>Metazoa</taxon>
        <taxon>Ecdysozoa</taxon>
        <taxon>Arthropoda</taxon>
        <taxon>Chelicerata</taxon>
        <taxon>Arachnida</taxon>
        <taxon>Acari</taxon>
        <taxon>Parasitiformes</taxon>
        <taxon>Ixodida</taxon>
        <taxon>Ixodoidea</taxon>
        <taxon>Ixodidae</taxon>
        <taxon>Rhipicephalinae</taxon>
        <taxon>Rhipicephalus</taxon>
        <taxon>Boophilus</taxon>
    </lineage>
</organism>
<dbReference type="AlphaFoldDB" id="A0A6G4ZVD7"/>
<name>A0A6G4ZVD7_RHIMP</name>
<accession>A0A6G4ZVD7</accession>
<dbReference type="EMBL" id="GIKN01000025">
    <property type="protein sequence ID" value="NIE42298.1"/>
    <property type="molecule type" value="Transcribed_RNA"/>
</dbReference>
<proteinExistence type="predicted"/>
<protein>
    <submittedName>
        <fullName evidence="1">Uncharacterized protein</fullName>
    </submittedName>
</protein>